<evidence type="ECO:0000313" key="6">
    <source>
        <dbReference type="EMBL" id="AVZ75960.1"/>
    </source>
</evidence>
<feature type="region of interest" description="Disordered" evidence="4">
    <location>
        <begin position="108"/>
        <end position="213"/>
    </location>
</feature>
<dbReference type="PROSITE" id="PS01358">
    <property type="entry name" value="ZF_RANBP2_1"/>
    <property type="match status" value="2"/>
</dbReference>
<feature type="region of interest" description="Disordered" evidence="4">
    <location>
        <begin position="28"/>
        <end position="89"/>
    </location>
</feature>
<organism evidence="6 7">
    <name type="scientific">Streptomyces lunaelactis</name>
    <dbReference type="NCBI Taxonomy" id="1535768"/>
    <lineage>
        <taxon>Bacteria</taxon>
        <taxon>Bacillati</taxon>
        <taxon>Actinomycetota</taxon>
        <taxon>Actinomycetes</taxon>
        <taxon>Kitasatosporales</taxon>
        <taxon>Streptomycetaceae</taxon>
        <taxon>Streptomyces</taxon>
    </lineage>
</organism>
<dbReference type="InterPro" id="IPR036443">
    <property type="entry name" value="Znf_RanBP2_sf"/>
</dbReference>
<feature type="region of interest" description="Disordered" evidence="4">
    <location>
        <begin position="261"/>
        <end position="280"/>
    </location>
</feature>
<name>A0A2R4T9Y9_9ACTN</name>
<gene>
    <name evidence="6" type="ORF">SLUN_30900</name>
</gene>
<evidence type="ECO:0000256" key="1">
    <source>
        <dbReference type="ARBA" id="ARBA00022723"/>
    </source>
</evidence>
<feature type="domain" description="RanBP2-type" evidence="5">
    <location>
        <begin position="3"/>
        <end position="32"/>
    </location>
</feature>
<feature type="compositionally biased region" description="Pro residues" evidence="4">
    <location>
        <begin position="200"/>
        <end position="213"/>
    </location>
</feature>
<protein>
    <recommendedName>
        <fullName evidence="5">RanBP2-type domain-containing protein</fullName>
    </recommendedName>
</protein>
<evidence type="ECO:0000256" key="3">
    <source>
        <dbReference type="ARBA" id="ARBA00022833"/>
    </source>
</evidence>
<keyword evidence="2" id="KW-0863">Zinc-finger</keyword>
<feature type="compositionally biased region" description="Low complexity" evidence="4">
    <location>
        <begin position="108"/>
        <end position="127"/>
    </location>
</feature>
<keyword evidence="7" id="KW-1185">Reference proteome</keyword>
<dbReference type="EMBL" id="CP026304">
    <property type="protein sequence ID" value="AVZ75960.1"/>
    <property type="molecule type" value="Genomic_DNA"/>
</dbReference>
<dbReference type="InterPro" id="IPR001876">
    <property type="entry name" value="Znf_RanBP2"/>
</dbReference>
<dbReference type="Pfam" id="PF00641">
    <property type="entry name" value="Zn_ribbon_RanBP"/>
    <property type="match status" value="2"/>
</dbReference>
<keyword evidence="3" id="KW-0862">Zinc</keyword>
<feature type="compositionally biased region" description="Low complexity" evidence="4">
    <location>
        <begin position="189"/>
        <end position="199"/>
    </location>
</feature>
<accession>A0A2R4T9Y9</accession>
<evidence type="ECO:0000313" key="7">
    <source>
        <dbReference type="Proteomes" id="UP000244201"/>
    </source>
</evidence>
<keyword evidence="1" id="KW-0479">Metal-binding</keyword>
<feature type="compositionally biased region" description="Pro residues" evidence="4">
    <location>
        <begin position="47"/>
        <end position="69"/>
    </location>
</feature>
<proteinExistence type="predicted"/>
<dbReference type="AlphaFoldDB" id="A0A2R4T9Y9"/>
<dbReference type="GO" id="GO:0008270">
    <property type="term" value="F:zinc ion binding"/>
    <property type="evidence" value="ECO:0007669"/>
    <property type="project" value="UniProtKB-KW"/>
</dbReference>
<dbReference type="SMART" id="SM00547">
    <property type="entry name" value="ZnF_RBZ"/>
    <property type="match status" value="2"/>
</dbReference>
<dbReference type="Proteomes" id="UP000244201">
    <property type="component" value="Chromosome"/>
</dbReference>
<dbReference type="PROSITE" id="PS50199">
    <property type="entry name" value="ZF_RANBP2_2"/>
    <property type="match status" value="2"/>
</dbReference>
<dbReference type="GeneID" id="55659662"/>
<dbReference type="OrthoDB" id="3636727at2"/>
<feature type="compositionally biased region" description="Low complexity" evidence="4">
    <location>
        <begin position="136"/>
        <end position="176"/>
    </location>
</feature>
<evidence type="ECO:0000259" key="5">
    <source>
        <dbReference type="PROSITE" id="PS50199"/>
    </source>
</evidence>
<dbReference type="RefSeq" id="WP_108153249.1">
    <property type="nucleotide sequence ID" value="NZ_CP026304.1"/>
</dbReference>
<feature type="domain" description="RanBP2-type" evidence="5">
    <location>
        <begin position="77"/>
        <end position="107"/>
    </location>
</feature>
<dbReference type="KEGG" id="slk:SLUN_30900"/>
<evidence type="ECO:0000256" key="4">
    <source>
        <dbReference type="SAM" id="MobiDB-lite"/>
    </source>
</evidence>
<evidence type="ECO:0000256" key="2">
    <source>
        <dbReference type="ARBA" id="ARBA00022771"/>
    </source>
</evidence>
<sequence length="377" mass="38779">MATSPNWRCADCDIFNEPVDRACIACGGTRRSTAPARDSAAPGGTPKSPPKTPPSAAPPRTGPKPPPKSGPKRPAAKPAADWRCSKCDTNNARTDLSCIVCGTGWKAATAKKPTAKKPAVDTAAPKKAAPRKPTPKRTTTPPGTARPRPSTAGTTPRTGSSGTRRTSATGSRGTARPSPGTPAEGVFFPSTPTAGYTPPTAAPTPAPSPAPVYTPPPSPYTPYTPAPAKESNGCAKGCLGLVVLAVLLTLFSDGCRNALDSADGDGDGSTPAATSDPCPGRIAAEIPQGDGSELAEAFRTGNKQITLCRTTAGKLYYFGEFSDRREKGIVMGAEETADGYEARNGPYRYVIHSGVVTIYESGSQIGEEDVTPEPSPS</sequence>
<reference evidence="6 7" key="1">
    <citation type="submission" date="2018-01" db="EMBL/GenBank/DDBJ databases">
        <title>Complete genome sequence of Streptomyces lunaelactis MM109T, a Ferroverdin A producer isolated from cave moonmilk deposits.</title>
        <authorList>
            <person name="Naome A."/>
            <person name="Martinet L."/>
            <person name="Maciejewska M."/>
            <person name="Anderssen S."/>
            <person name="Adam D."/>
            <person name="Tenconi E."/>
            <person name="Deflandre B."/>
            <person name="Arguelles-Arias A."/>
            <person name="Calusinska M."/>
            <person name="Copieters W."/>
            <person name="Karim L."/>
            <person name="Hanikenne M."/>
            <person name="Baurain D."/>
            <person name="van Wezel G."/>
            <person name="Smargiasso N."/>
            <person name="de Pauw E."/>
            <person name="Delfosse P."/>
            <person name="Rigali S."/>
        </authorList>
    </citation>
    <scope>NUCLEOTIDE SEQUENCE [LARGE SCALE GENOMIC DNA]</scope>
    <source>
        <strain evidence="6 7">MM109</strain>
    </source>
</reference>
<dbReference type="SUPFAM" id="SSF90209">
    <property type="entry name" value="Ran binding protein zinc finger-like"/>
    <property type="match status" value="1"/>
</dbReference>